<dbReference type="EMBL" id="CACVKT020009705">
    <property type="protein sequence ID" value="CAC5423003.1"/>
    <property type="molecule type" value="Genomic_DNA"/>
</dbReference>
<evidence type="ECO:0000313" key="3">
    <source>
        <dbReference type="Proteomes" id="UP000507470"/>
    </source>
</evidence>
<feature type="compositionally biased region" description="Basic and acidic residues" evidence="1">
    <location>
        <begin position="399"/>
        <end position="416"/>
    </location>
</feature>
<proteinExistence type="predicted"/>
<evidence type="ECO:0000313" key="2">
    <source>
        <dbReference type="EMBL" id="CAC5423003.1"/>
    </source>
</evidence>
<sequence>MLLYGPDIMTESYTQETLSIAQLIVYNSMNSRKHAPASSHHAKKRETPSQLYLGIMIHCQTRKRGLIDKFFKLGLSVSYTRILSISADITNSLCRQYQNDGFVCPSSLREGLFTLAAVDNIDHNPSATSAKSSFHGTGISLFQNTQRDNQGAPRPKIDIDHTTNIRITEELPESYAVVKPVSVWPKNPEVPEIDKEIVIGKTRLLESRTKEYRWLHHMETSTKPDTTAYAEYVDGCEDNAEILSLDEWIEKMQQEHPQFNYWYMTLQLEIDALIFISSIRQGDFELYIEALSNIIPWFFALDHIHYSRWLPVHVRDLALLQDHNPQLFHEFSDGQFVVFKSKKKFSAIAVDHAHEQNNALVKSDGGAIGLTESPVALRRWMIAGPEMARLVQEFEISTDPEHETESDELESHHEDTTSTQLAFHRDVTALVEVIDEMDNPFLEDSKDLLVLDTKDIASESVIETVRNIKQIGKEQYTSFIKERLEEKTVSIYEPIKRNSLALFSTPIEKKRTSAQGKISSLKSDLSLFSRLYIACQSRGSDLDEFFEHENQKNPPSLSQNGTIRQCDKSDLSRKCLEPLISKTIDNSQVNATIIDGAAVVNMLKPGAAKTFHDYAVKVFVPYIVNRNSDVGRVDVVWDTYVENSLKSATREKRRKGIRRRVQAQTNIPKNWHGFLRVDENKRELFQFLSENLAEVANTEKKVICTVGENVISNQAHIDKSKLQPCKHEEADTRVMIHVADAVRDGFKKISIKTVDTDVIVIAISVFKDTEADEIWIAFATGKHFRYIPIHDIAQSLGPLKSRFLPIFHAFTGCDTISSFAGRGKKTAWDTWNAFPEVSAAFRQMTDQPSTICRDSILPLLERHVVLLYDRTSESNSVHEARKVLFAHKGRSIESVPPTREALYQHAKRSVYQAGLIWIQCLLLQPVLPSPDL</sequence>
<dbReference type="OrthoDB" id="7387685at2759"/>
<dbReference type="AlphaFoldDB" id="A0A6J8ESY5"/>
<name>A0A6J8ESY5_MYTCO</name>
<reference evidence="2 3" key="1">
    <citation type="submission" date="2020-06" db="EMBL/GenBank/DDBJ databases">
        <authorList>
            <person name="Li R."/>
            <person name="Bekaert M."/>
        </authorList>
    </citation>
    <scope>NUCLEOTIDE SEQUENCE [LARGE SCALE GENOMIC DNA]</scope>
    <source>
        <strain evidence="3">wild</strain>
    </source>
</reference>
<feature type="region of interest" description="Disordered" evidence="1">
    <location>
        <begin position="398"/>
        <end position="419"/>
    </location>
</feature>
<organism evidence="2 3">
    <name type="scientific">Mytilus coruscus</name>
    <name type="common">Sea mussel</name>
    <dbReference type="NCBI Taxonomy" id="42192"/>
    <lineage>
        <taxon>Eukaryota</taxon>
        <taxon>Metazoa</taxon>
        <taxon>Spiralia</taxon>
        <taxon>Lophotrochozoa</taxon>
        <taxon>Mollusca</taxon>
        <taxon>Bivalvia</taxon>
        <taxon>Autobranchia</taxon>
        <taxon>Pteriomorphia</taxon>
        <taxon>Mytilida</taxon>
        <taxon>Mytiloidea</taxon>
        <taxon>Mytilidae</taxon>
        <taxon>Mytilinae</taxon>
        <taxon>Mytilus</taxon>
    </lineage>
</organism>
<evidence type="ECO:0000256" key="1">
    <source>
        <dbReference type="SAM" id="MobiDB-lite"/>
    </source>
</evidence>
<keyword evidence="3" id="KW-1185">Reference proteome</keyword>
<dbReference type="PANTHER" id="PTHR47018">
    <property type="entry name" value="CXC DOMAIN-CONTAINING PROTEIN-RELATED"/>
    <property type="match status" value="1"/>
</dbReference>
<accession>A0A6J8ESY5</accession>
<dbReference type="Proteomes" id="UP000507470">
    <property type="component" value="Unassembled WGS sequence"/>
</dbReference>
<protein>
    <submittedName>
        <fullName evidence="2">Uncharacterized protein</fullName>
    </submittedName>
</protein>
<gene>
    <name evidence="2" type="ORF">MCOR_55013</name>
</gene>